<evidence type="ECO:0000256" key="2">
    <source>
        <dbReference type="SAM" id="Phobius"/>
    </source>
</evidence>
<feature type="region of interest" description="Disordered" evidence="1">
    <location>
        <begin position="1"/>
        <end position="22"/>
    </location>
</feature>
<proteinExistence type="predicted"/>
<reference evidence="3 4" key="1">
    <citation type="journal article" date="2016" name="Mol. Biol. Evol.">
        <title>Comparative Genomics of Early-Diverging Mushroom-Forming Fungi Provides Insights into the Origins of Lignocellulose Decay Capabilities.</title>
        <authorList>
            <person name="Nagy L.G."/>
            <person name="Riley R."/>
            <person name="Tritt A."/>
            <person name="Adam C."/>
            <person name="Daum C."/>
            <person name="Floudas D."/>
            <person name="Sun H."/>
            <person name="Yadav J.S."/>
            <person name="Pangilinan J."/>
            <person name="Larsson K.H."/>
            <person name="Matsuura K."/>
            <person name="Barry K."/>
            <person name="Labutti K."/>
            <person name="Kuo R."/>
            <person name="Ohm R.A."/>
            <person name="Bhattacharya S.S."/>
            <person name="Shirouzu T."/>
            <person name="Yoshinaga Y."/>
            <person name="Martin F.M."/>
            <person name="Grigoriev I.V."/>
            <person name="Hibbett D.S."/>
        </authorList>
    </citation>
    <scope>NUCLEOTIDE SEQUENCE [LARGE SCALE GENOMIC DNA]</scope>
    <source>
        <strain evidence="3 4">HHB12733</strain>
    </source>
</reference>
<name>A0A165CKP8_9BASI</name>
<accession>A0A165CKP8</accession>
<feature type="compositionally biased region" description="Basic and acidic residues" evidence="1">
    <location>
        <begin position="1"/>
        <end position="10"/>
    </location>
</feature>
<dbReference type="InParanoid" id="A0A165CKP8"/>
<feature type="transmembrane region" description="Helical" evidence="2">
    <location>
        <begin position="32"/>
        <end position="52"/>
    </location>
</feature>
<sequence>MLDSAMHVKDASSSSSRPADGNGSNLTLAGKLGSVAFGISWVVAFGVIFYAVESIKAFGGSRHALWAWCALVSAAYQCLGIVVLPILLSYPGRTPTAKTKFTEVAELIGDAYGYSLSCLWLVSALLASVEQPSCNVESGWWKALELSRQSQTTNSDLTRFCNETLTAVSLASLNAILFIGLSLTSLVLPMEKGEVTPLDRLRQAILSRKGQCSIPERKQLLEHPGA</sequence>
<dbReference type="EMBL" id="KV424133">
    <property type="protein sequence ID" value="KZT50972.1"/>
    <property type="molecule type" value="Genomic_DNA"/>
</dbReference>
<keyword evidence="2" id="KW-0812">Transmembrane</keyword>
<evidence type="ECO:0000313" key="4">
    <source>
        <dbReference type="Proteomes" id="UP000076842"/>
    </source>
</evidence>
<gene>
    <name evidence="3" type="ORF">CALCODRAFT_504115</name>
</gene>
<dbReference type="AlphaFoldDB" id="A0A165CKP8"/>
<evidence type="ECO:0000256" key="1">
    <source>
        <dbReference type="SAM" id="MobiDB-lite"/>
    </source>
</evidence>
<feature type="transmembrane region" description="Helical" evidence="2">
    <location>
        <begin position="165"/>
        <end position="188"/>
    </location>
</feature>
<keyword evidence="2" id="KW-0472">Membrane</keyword>
<keyword evidence="2" id="KW-1133">Transmembrane helix</keyword>
<evidence type="ECO:0000313" key="3">
    <source>
        <dbReference type="EMBL" id="KZT50972.1"/>
    </source>
</evidence>
<evidence type="ECO:0008006" key="5">
    <source>
        <dbReference type="Google" id="ProtNLM"/>
    </source>
</evidence>
<feature type="transmembrane region" description="Helical" evidence="2">
    <location>
        <begin position="64"/>
        <end position="88"/>
    </location>
</feature>
<organism evidence="3 4">
    <name type="scientific">Calocera cornea HHB12733</name>
    <dbReference type="NCBI Taxonomy" id="1353952"/>
    <lineage>
        <taxon>Eukaryota</taxon>
        <taxon>Fungi</taxon>
        <taxon>Dikarya</taxon>
        <taxon>Basidiomycota</taxon>
        <taxon>Agaricomycotina</taxon>
        <taxon>Dacrymycetes</taxon>
        <taxon>Dacrymycetales</taxon>
        <taxon>Dacrymycetaceae</taxon>
        <taxon>Calocera</taxon>
    </lineage>
</organism>
<feature type="compositionally biased region" description="Polar residues" evidence="1">
    <location>
        <begin position="11"/>
        <end position="22"/>
    </location>
</feature>
<dbReference type="Proteomes" id="UP000076842">
    <property type="component" value="Unassembled WGS sequence"/>
</dbReference>
<protein>
    <recommendedName>
        <fullName evidence="5">MARVEL domain-containing protein</fullName>
    </recommendedName>
</protein>
<keyword evidence="4" id="KW-1185">Reference proteome</keyword>